<comment type="caution">
    <text evidence="1">The sequence shown here is derived from an EMBL/GenBank/DDBJ whole genome shotgun (WGS) entry which is preliminary data.</text>
</comment>
<evidence type="ECO:0000313" key="2">
    <source>
        <dbReference type="Proteomes" id="UP000186168"/>
    </source>
</evidence>
<keyword evidence="2" id="KW-1185">Reference proteome</keyword>
<dbReference type="Pfam" id="PF20062">
    <property type="entry name" value="DUF6461"/>
    <property type="match status" value="1"/>
</dbReference>
<evidence type="ECO:0000313" key="1">
    <source>
        <dbReference type="EMBL" id="OMI37028.1"/>
    </source>
</evidence>
<gene>
    <name evidence="1" type="ORF">SPAR_22969</name>
</gene>
<organism evidence="1 2">
    <name type="scientific">Streptomyces sparsogenes DSM 40356</name>
    <dbReference type="NCBI Taxonomy" id="1331668"/>
    <lineage>
        <taxon>Bacteria</taxon>
        <taxon>Bacillati</taxon>
        <taxon>Actinomycetota</taxon>
        <taxon>Actinomycetes</taxon>
        <taxon>Kitasatosporales</taxon>
        <taxon>Streptomycetaceae</taxon>
        <taxon>Streptomyces</taxon>
    </lineage>
</organism>
<proteinExistence type="predicted"/>
<dbReference type="EMBL" id="ASQP01000319">
    <property type="protein sequence ID" value="OMI37028.1"/>
    <property type="molecule type" value="Genomic_DNA"/>
</dbReference>
<dbReference type="STRING" id="67365.GCA_001704635_04079"/>
<sequence>MGVVPVGGWTLMVEYNGFMGTEPEVMLPLTRGRTAVSHMANVSPVGPFYWYVDGSVRMSYGEDPYCRGGSHFDDLLDVVRKVGFGPMEDPDEDEDEVSTPAKFALAHHVTGVRLTRRLLETAEFTCGLVTKSPATSWLRA</sequence>
<accession>A0A1R1SFQ4</accession>
<dbReference type="Proteomes" id="UP000186168">
    <property type="component" value="Unassembled WGS sequence"/>
</dbReference>
<name>A0A1R1SFQ4_9ACTN</name>
<dbReference type="AlphaFoldDB" id="A0A1R1SFQ4"/>
<reference evidence="1 2" key="1">
    <citation type="submission" date="2013-05" db="EMBL/GenBank/DDBJ databases">
        <title>Genome sequence of Streptomyces sparsogenes DSM 40356.</title>
        <authorList>
            <person name="Coyne S."/>
            <person name="Seebeck F.P."/>
        </authorList>
    </citation>
    <scope>NUCLEOTIDE SEQUENCE [LARGE SCALE GENOMIC DNA]</scope>
    <source>
        <strain evidence="1 2">DSM 40356</strain>
    </source>
</reference>
<protein>
    <submittedName>
        <fullName evidence="1">Uncharacterized protein</fullName>
    </submittedName>
</protein>
<dbReference type="InterPro" id="IPR045592">
    <property type="entry name" value="DUF6461"/>
</dbReference>